<keyword evidence="4" id="KW-0472">Membrane</keyword>
<keyword evidence="6" id="KW-1185">Reference proteome</keyword>
<dbReference type="InterPro" id="IPR008952">
    <property type="entry name" value="Tetraspanin_EC2_sf"/>
</dbReference>
<evidence type="ECO:0000256" key="3">
    <source>
        <dbReference type="ARBA" id="ARBA00022989"/>
    </source>
</evidence>
<dbReference type="GO" id="GO:0016020">
    <property type="term" value="C:membrane"/>
    <property type="evidence" value="ECO:0007669"/>
    <property type="project" value="UniProtKB-SubCell"/>
</dbReference>
<organism evidence="5 6">
    <name type="scientific">Henosepilachna vigintioctopunctata</name>
    <dbReference type="NCBI Taxonomy" id="420089"/>
    <lineage>
        <taxon>Eukaryota</taxon>
        <taxon>Metazoa</taxon>
        <taxon>Ecdysozoa</taxon>
        <taxon>Arthropoda</taxon>
        <taxon>Hexapoda</taxon>
        <taxon>Insecta</taxon>
        <taxon>Pterygota</taxon>
        <taxon>Neoptera</taxon>
        <taxon>Endopterygota</taxon>
        <taxon>Coleoptera</taxon>
        <taxon>Polyphaga</taxon>
        <taxon>Cucujiformia</taxon>
        <taxon>Coccinelloidea</taxon>
        <taxon>Coccinellidae</taxon>
        <taxon>Epilachninae</taxon>
        <taxon>Epilachnini</taxon>
        <taxon>Henosepilachna</taxon>
    </lineage>
</organism>
<evidence type="ECO:0000256" key="2">
    <source>
        <dbReference type="ARBA" id="ARBA00022692"/>
    </source>
</evidence>
<proteinExistence type="predicted"/>
<gene>
    <name evidence="5" type="ORF">WA026_008626</name>
</gene>
<protein>
    <submittedName>
        <fullName evidence="5">Uncharacterized protein</fullName>
    </submittedName>
</protein>
<accession>A0AAW1UGC5</accession>
<evidence type="ECO:0000256" key="4">
    <source>
        <dbReference type="ARBA" id="ARBA00023136"/>
    </source>
</evidence>
<dbReference type="EMBL" id="JARQZJ010000063">
    <property type="protein sequence ID" value="KAK9880110.1"/>
    <property type="molecule type" value="Genomic_DNA"/>
</dbReference>
<keyword evidence="3" id="KW-1133">Transmembrane helix</keyword>
<comment type="subcellular location">
    <subcellularLocation>
        <location evidence="1">Membrane</location>
        <topology evidence="1">Multi-pass membrane protein</topology>
    </subcellularLocation>
</comment>
<dbReference type="SUPFAM" id="SSF48652">
    <property type="entry name" value="Tetraspanin"/>
    <property type="match status" value="1"/>
</dbReference>
<dbReference type="AlphaFoldDB" id="A0AAW1UGC5"/>
<dbReference type="Gene3D" id="1.10.1450.10">
    <property type="entry name" value="Tetraspanin"/>
    <property type="match status" value="1"/>
</dbReference>
<comment type="caution">
    <text evidence="5">The sequence shown here is derived from an EMBL/GenBank/DDBJ whole genome shotgun (WGS) entry which is preliminary data.</text>
</comment>
<evidence type="ECO:0000313" key="6">
    <source>
        <dbReference type="Proteomes" id="UP001431783"/>
    </source>
</evidence>
<name>A0AAW1UGC5_9CUCU</name>
<reference evidence="5 6" key="1">
    <citation type="submission" date="2023-03" db="EMBL/GenBank/DDBJ databases">
        <title>Genome insight into feeding habits of ladybird beetles.</title>
        <authorList>
            <person name="Li H.-S."/>
            <person name="Huang Y.-H."/>
            <person name="Pang H."/>
        </authorList>
    </citation>
    <scope>NUCLEOTIDE SEQUENCE [LARGE SCALE GENOMIC DNA]</scope>
    <source>
        <strain evidence="5">SYSU_2023b</strain>
        <tissue evidence="5">Whole body</tissue>
    </source>
</reference>
<evidence type="ECO:0000256" key="1">
    <source>
        <dbReference type="ARBA" id="ARBA00004141"/>
    </source>
</evidence>
<dbReference type="Pfam" id="PF00335">
    <property type="entry name" value="Tetraspanin"/>
    <property type="match status" value="1"/>
</dbReference>
<sequence>MDGLGIDRENIETSMLILRSPIMLTKFYRKIEAQPFKCCGTEGKFEWVDQPIPLSCCHNYEMDHRPSEYCEYHGKGRYLYEEGCMDKLTDKMKIYARIIIGISVGSAYVKVSIFRHLHLTCFEYIRTINISG</sequence>
<evidence type="ECO:0000313" key="5">
    <source>
        <dbReference type="EMBL" id="KAK9880110.1"/>
    </source>
</evidence>
<keyword evidence="2" id="KW-0812">Transmembrane</keyword>
<dbReference type="Proteomes" id="UP001431783">
    <property type="component" value="Unassembled WGS sequence"/>
</dbReference>
<dbReference type="InterPro" id="IPR018499">
    <property type="entry name" value="Tetraspanin/Peripherin"/>
</dbReference>